<feature type="compositionally biased region" description="Low complexity" evidence="2">
    <location>
        <begin position="1007"/>
        <end position="1021"/>
    </location>
</feature>
<dbReference type="Proteomes" id="UP000013261">
    <property type="component" value="Unassembled WGS sequence"/>
</dbReference>
<gene>
    <name evidence="4" type="ORF">F904_02683</name>
</gene>
<protein>
    <recommendedName>
        <fullName evidence="3">Fibronectin type-III domain-containing protein</fullName>
    </recommendedName>
</protein>
<dbReference type="Pfam" id="PF24801">
    <property type="entry name" value="FNIII-A_GpJ"/>
    <property type="match status" value="1"/>
</dbReference>
<dbReference type="InterPro" id="IPR032876">
    <property type="entry name" value="J_dom"/>
</dbReference>
<dbReference type="OrthoDB" id="109844at2"/>
<feature type="coiled-coil region" evidence="1">
    <location>
        <begin position="932"/>
        <end position="974"/>
    </location>
</feature>
<dbReference type="RefSeq" id="WP_005190063.1">
    <property type="nucleotide sequence ID" value="NZ_KB850050.1"/>
</dbReference>
<evidence type="ECO:0000313" key="4">
    <source>
        <dbReference type="EMBL" id="ENW92740.1"/>
    </source>
</evidence>
<dbReference type="EMBL" id="APRL01000013">
    <property type="protein sequence ID" value="ENW92740.1"/>
    <property type="molecule type" value="Genomic_DNA"/>
</dbReference>
<feature type="region of interest" description="Disordered" evidence="2">
    <location>
        <begin position="1007"/>
        <end position="1028"/>
    </location>
</feature>
<dbReference type="PATRIC" id="fig|1217703.3.peg.2606"/>
<dbReference type="SUPFAM" id="SSF49785">
    <property type="entry name" value="Galactose-binding domain-like"/>
    <property type="match status" value="1"/>
</dbReference>
<dbReference type="Pfam" id="PF13550">
    <property type="entry name" value="Phage-tail_3"/>
    <property type="match status" value="1"/>
</dbReference>
<evidence type="ECO:0000256" key="1">
    <source>
        <dbReference type="SAM" id="Coils"/>
    </source>
</evidence>
<dbReference type="PROSITE" id="PS50853">
    <property type="entry name" value="FN3"/>
    <property type="match status" value="1"/>
</dbReference>
<evidence type="ECO:0000256" key="2">
    <source>
        <dbReference type="SAM" id="MobiDB-lite"/>
    </source>
</evidence>
<sequence length="3045" mass="333015">MTTVVKGEKKGSKKARKPKIAHDSAQSITYIKLLYGLSEGEIEGLVDGYQSIFLEGTPLLDSNKKENFSGIKVDFRSGTNDQDYIEGFPDVRNEFPIDVELTDKTPWVRAIKNLDLDAVNIRFKWGPIFNQNMSNGDVNGYTIHYALDVQTDGGSWTEVLRTSLSGKLAANFQRQHRIDLPKADKGWQVRVRRITPNRNADDIGDKMYIAAYGEVIDVKLRYPNTALLGLQYDAETFGNAAKLGAECKGRIVKVPSNYNAVGRTYNGIWDGTFIESYTNNPAWIYYDICLSDRFGLGDRLKPFMIDKWSIYRLAQYCDQKVPDGTGREEPRFTCNVYLQTSEDAYSILSKLAGLFRAISYWDGNSIVCDADIPQDTYFAYSRSNVIEGHFEYSGTRARDRHNVVKVAWDNPANHYKTEYEYVRDEKAIANLGQVRILDLEAWGCTSRGQAQRAGQWALKSEQLETRTVTFKVGLDGHLPAPGRVIEVSDELFAGRANGGRVSAISKDLKSVTLDRDNVEVKRGDKLVVNGEDGKAQTRIVQSANGRVVTVTEAFKNIAVQNVWVVDAKDLATMKFRVISIVPEDKHQFTITGLQYSPAKFEAIDNATHIEDVPITNINPHRQDPVANVKLSQQGRVDQGITINTLVISWDQAKGAVKYLCEWRKDEGTWIRLPITGSNSVEVPGVYAGKYQARVTAISAFELSSILTYSDIKDLTGKEGLPPKLATLSATGVLFGMRLDWSFPKTGALDTAYTEIEVSPDGKSNISQLGLFAYPTTTHTIQGLKGNLTQNYRGRLIDRIGNVGEWSEWSEGITSNDAEEIIEIIQGQIGLPELNKDVQEAIEQASEEAKNAAKEAKEANDKATKESIDRADAIAAQSKIINEEMSREKKATADRFVKESRDRSLEINSAATKEANNRVNAIKIETDARLRDVKNLQDGINKETQERKNEAANILKTVETLKNSTENTLASVQKQIETNTTEISANAKKTENIDSRLRVADKTANDANAAAANAQRTANTSASRADANASQINSVNASLKTATEIADNAALLSKYQNGGKPMSDDPSFMKGNGGLGIYNNGAMNGSFVRSLKQSDNPTSSTHEMVRTTVNVMGTGIGWFFHPMVAAANRVYLIKQIVKLPVGFKLDLRSNSIGSGGNSLRWLSSNLGTGKYETYWSIAICGVNGPFSTTGHIALTALPGTPSPTPENPLKAYVALYEWWDCTAVNDTIPKRWRDDVEANALATSGLESRVTDTEGEIKSQSKAFEQLKNDLNVTNNKLDKKAESTALSQTNSTVKKQGDELTAHSGKLDSLSAAISSSTPEFRFTANIDSLNNLKSVHSTGKQRVSLIDEPTAVTGKVLRVGANSGEDSIILISETYLAIDPEKLYRIRYRFRRVQGEGSTWLSLVCSNADKSANITATNANVSLWDISNSNYFASNMLPKLGDWQTGEVFAKGKSLGGVSGAWSKQSPRSFPAKSAFFRLGILPNYPLKPGIQDFDYVVIEDYDAMAANESTSEIIKVVETNVKDVAGKVETNSNSIARITGQVKGLEDGIKKKADTEILKAYSTKTETNQAIANGIESFSAALNIGGQNILSNGDIVQNYTRWGTSNGLVSHLEEPGVRTRIARITFTVDSQAQGIVTNDSTMNIRAGLKYVASFLARASEGLPIITAYNYILGTSVANQAIGRVDITAGEWKRYEIAFTALRTGNFQLLLGSNSSATKGRYIDYAELQVQEGTKATEWTKPLSTFENSLDANTQAIQNTQAEVKNVDGKVSAQATQLNALKGEINSVDTKAAQAIRNAATAQSTANTAVSDNAVNAKNIAELDASLKNMSIGGQNLWSVVEKPLINEHGIGSKTIINKQDEHYRITIKSFSPANSLILSRHDSALEDTKHNIEIGQDYVYSFEIRANKPGLIHTIYAYFGSMRSVVTSNHKIGEEWTKFSFPFKTTGTGISSTNQLQGFAFSSNPNHGWAVDDWYEVRYVQMQKGNKATDYSKATGSIIKELDANAKAIDSTNADVKKLDQDVTTQSGKITSLENGLSTTNGEIKKKVDSAAVNAINSEVKKLGEGMSSQANSILKLEASYSSRDSDSLLPDYNLANSDCWTSHYGHDLAPFFKKTGSGKVTNTVVRKQAGDSSIFFNYSKSPLPLDKAYKVSFWVRRSADSDGLLYINGMYGKKNGTFSPASYYTNLIPVNSVPANEVWTYIERLVDLRALIDTNPQIKFGYGLGHTGTKGWWELQGYSVKAVLSEGDVDNTLATAKALNETNSAVKKTENSIESLSKSTSILQNDLSVSGKGGSNLLIKSNVTGTYNGVSYPHLRYELGEDWEEGATYTLIWCAEHARGAGDTNSYLAVYAGGGSQTVDSFAVVGKNVRKITFVKNATKHTHVLNFYMINKPTADKKSVGTVYWAVLVKGNVITTDQWIPSVYDHLPDINAAATAIKNVETQVIAVDSKVEISNKSTEQLKGRVDTVENGLKTKVESSTLVNYFTKAEAEKAIAGKVESYDASLKIGGVNVIADSEGEKQSKAASNREYFMYERSKELQAFYDENLNQPVTISFEMSVPVAGGVQVYSSNQSAHTFSTGVSAKEANKFFKYVVTVNPVRHPTTPNNTSGSTIEFYGTYNTGRIPTIRKLQIEAGSKATAWSPSPRDAAAAIDAQAKVISDTKAEVRKVDDKLTAQTKQVNDLKSQLDTSSANITNNYYTKAQANSAIAAASTTLESKIDKKTDEKIELVQGKTNVLDLTKLDVNTYYPVTISLDAGPRKRYKFTLIRPLYAFSDNPVPWATHSTKTFSVEMTWETGANAWGANVEDRKIQSFSFLWSAQSPVLGPTQMSRSSEEVIYLRGGARYDLICDAVLTPVVRTASYTNREITVSPTPYNAGMVPISDVANLSVRLNEQAQVIDGVKAIKGVSIDNNGVMCGYALTSELVNGVVRSNFGIDVDTFYVGPPSQGKKFFSIVNGTTHINDAIIGTLNASKVTVGQMHGDRIAARTLRADHLNAAAIEAIAVSARNITITAPDGSRTVQTGGLTEVFYPHGQIGIRFGVR</sequence>
<reference evidence="4 5" key="1">
    <citation type="submission" date="2013-02" db="EMBL/GenBank/DDBJ databases">
        <title>The Genome Sequence of Acinetobacter sp. ANC 4105.</title>
        <authorList>
            <consortium name="The Broad Institute Genome Sequencing Platform"/>
            <consortium name="The Broad Institute Genome Sequencing Center for Infectious Disease"/>
            <person name="Cerqueira G."/>
            <person name="Feldgarden M."/>
            <person name="Courvalin P."/>
            <person name="Perichon B."/>
            <person name="Grillot-Courvalin C."/>
            <person name="Clermont D."/>
            <person name="Rocha E."/>
            <person name="Yoon E.-J."/>
            <person name="Nemec A."/>
            <person name="Walker B."/>
            <person name="Young S.K."/>
            <person name="Zeng Q."/>
            <person name="Gargeya S."/>
            <person name="Fitzgerald M."/>
            <person name="Haas B."/>
            <person name="Abouelleil A."/>
            <person name="Alvarado L."/>
            <person name="Arachchi H.M."/>
            <person name="Berlin A.M."/>
            <person name="Chapman S.B."/>
            <person name="Dewar J."/>
            <person name="Goldberg J."/>
            <person name="Griggs A."/>
            <person name="Gujja S."/>
            <person name="Hansen M."/>
            <person name="Howarth C."/>
            <person name="Imamovic A."/>
            <person name="Larimer J."/>
            <person name="McCowan C."/>
            <person name="Murphy C."/>
            <person name="Neiman D."/>
            <person name="Pearson M."/>
            <person name="Priest M."/>
            <person name="Roberts A."/>
            <person name="Saif S."/>
            <person name="Shea T."/>
            <person name="Sisk P."/>
            <person name="Sykes S."/>
            <person name="Wortman J."/>
            <person name="Nusbaum C."/>
            <person name="Birren B."/>
        </authorList>
    </citation>
    <scope>NUCLEOTIDE SEQUENCE [LARGE SCALE GENOMIC DNA]</scope>
    <source>
        <strain evidence="4 5">ANC 4105</strain>
    </source>
</reference>
<evidence type="ECO:0000259" key="3">
    <source>
        <dbReference type="PROSITE" id="PS50853"/>
    </source>
</evidence>
<feature type="domain" description="Fibronectin type-III" evidence="3">
    <location>
        <begin position="721"/>
        <end position="816"/>
    </location>
</feature>
<dbReference type="HOGENOM" id="CLU_000196_0_0_6"/>
<feature type="coiled-coil region" evidence="1">
    <location>
        <begin position="1249"/>
        <end position="1283"/>
    </location>
</feature>
<feature type="region of interest" description="Disordered" evidence="2">
    <location>
        <begin position="1"/>
        <end position="20"/>
    </location>
</feature>
<dbReference type="PANTHER" id="PTHR36251:SF2">
    <property type="entry name" value="GIFSY-2 PROPHAGE HOST SPECIFICITY PROTEIN J, PHAGE LAMBDA"/>
    <property type="match status" value="1"/>
</dbReference>
<keyword evidence="1" id="KW-0175">Coiled coil</keyword>
<name>N9MHI0_9GAMM</name>
<dbReference type="InterPro" id="IPR003961">
    <property type="entry name" value="FN3_dom"/>
</dbReference>
<dbReference type="eggNOG" id="COG4733">
    <property type="taxonomic scope" value="Bacteria"/>
</dbReference>
<dbReference type="InterPro" id="IPR055385">
    <property type="entry name" value="GpJ_HDII-ins2"/>
</dbReference>
<dbReference type="eggNOG" id="COG1196">
    <property type="taxonomic scope" value="Bacteria"/>
</dbReference>
<dbReference type="InterPro" id="IPR053171">
    <property type="entry name" value="Viral_Tip_Attach_Protein"/>
</dbReference>
<evidence type="ECO:0000313" key="5">
    <source>
        <dbReference type="Proteomes" id="UP000013261"/>
    </source>
</evidence>
<dbReference type="Gene3D" id="2.60.120.260">
    <property type="entry name" value="Galactose-binding domain-like"/>
    <property type="match status" value="2"/>
</dbReference>
<comment type="caution">
    <text evidence="4">The sequence shown here is derived from an EMBL/GenBank/DDBJ whole genome shotgun (WGS) entry which is preliminary data.</text>
</comment>
<dbReference type="InterPro" id="IPR008979">
    <property type="entry name" value="Galactose-bd-like_sf"/>
</dbReference>
<accession>N9MHI0</accession>
<proteinExistence type="predicted"/>
<feature type="coiled-coil region" evidence="1">
    <location>
        <begin position="830"/>
        <end position="865"/>
    </location>
</feature>
<dbReference type="PANTHER" id="PTHR36251">
    <property type="entry name" value="FELS-1 PROPHAGE HOST SPECIFICITY PROTEIN-RELATED"/>
    <property type="match status" value="1"/>
</dbReference>
<feature type="compositionally biased region" description="Basic and acidic residues" evidence="2">
    <location>
        <begin position="1"/>
        <end position="10"/>
    </location>
</feature>
<organism evidence="4 5">
    <name type="scientific">Acinetobacter dispersus</name>
    <dbReference type="NCBI Taxonomy" id="70348"/>
    <lineage>
        <taxon>Bacteria</taxon>
        <taxon>Pseudomonadati</taxon>
        <taxon>Pseudomonadota</taxon>
        <taxon>Gammaproteobacteria</taxon>
        <taxon>Moraxellales</taxon>
        <taxon>Moraxellaceae</taxon>
        <taxon>Acinetobacter</taxon>
    </lineage>
</organism>
<keyword evidence="5" id="KW-1185">Reference proteome</keyword>